<dbReference type="AlphaFoldDB" id="A0A4R8W5C3"/>
<dbReference type="Pfam" id="PF02687">
    <property type="entry name" value="FtsX"/>
    <property type="match status" value="1"/>
</dbReference>
<protein>
    <submittedName>
        <fullName evidence="9">ABC transporter permease</fullName>
    </submittedName>
</protein>
<feature type="transmembrane region" description="Helical" evidence="7">
    <location>
        <begin position="123"/>
        <end position="146"/>
    </location>
</feature>
<accession>A0A4R8W5C3</accession>
<feature type="transmembrane region" description="Helical" evidence="7">
    <location>
        <begin position="178"/>
        <end position="200"/>
    </location>
</feature>
<comment type="subcellular location">
    <subcellularLocation>
        <location evidence="1">Cell membrane</location>
        <topology evidence="1">Multi-pass membrane protein</topology>
    </subcellularLocation>
</comment>
<keyword evidence="3 7" id="KW-0812">Transmembrane</keyword>
<dbReference type="Proteomes" id="UP000297907">
    <property type="component" value="Unassembled WGS sequence"/>
</dbReference>
<evidence type="ECO:0000256" key="5">
    <source>
        <dbReference type="ARBA" id="ARBA00023136"/>
    </source>
</evidence>
<evidence type="ECO:0000256" key="1">
    <source>
        <dbReference type="ARBA" id="ARBA00004651"/>
    </source>
</evidence>
<evidence type="ECO:0000256" key="4">
    <source>
        <dbReference type="ARBA" id="ARBA00022989"/>
    </source>
</evidence>
<feature type="transmembrane region" description="Helical" evidence="7">
    <location>
        <begin position="84"/>
        <end position="111"/>
    </location>
</feature>
<proteinExistence type="predicted"/>
<feature type="domain" description="ABC3 transporter permease C-terminal" evidence="8">
    <location>
        <begin position="36"/>
        <end position="153"/>
    </location>
</feature>
<reference evidence="9 10" key="1">
    <citation type="submission" date="2019-03" db="EMBL/GenBank/DDBJ databases">
        <title>Genomics of glacier-inhabiting Cryobacterium strains.</title>
        <authorList>
            <person name="Liu Q."/>
            <person name="Xin Y.-H."/>
        </authorList>
    </citation>
    <scope>NUCLEOTIDE SEQUENCE [LARGE SCALE GENOMIC DNA]</scope>
    <source>
        <strain evidence="9 10">RHLS22-1</strain>
    </source>
</reference>
<evidence type="ECO:0000256" key="7">
    <source>
        <dbReference type="SAM" id="Phobius"/>
    </source>
</evidence>
<keyword evidence="2" id="KW-1003">Cell membrane</keyword>
<name>A0A4R8W5C3_9MICO</name>
<organism evidence="9 10">
    <name type="scientific">Cryobacterium adonitolivorans</name>
    <dbReference type="NCBI Taxonomy" id="1259189"/>
    <lineage>
        <taxon>Bacteria</taxon>
        <taxon>Bacillati</taxon>
        <taxon>Actinomycetota</taxon>
        <taxon>Actinomycetes</taxon>
        <taxon>Micrococcales</taxon>
        <taxon>Microbacteriaceae</taxon>
        <taxon>Cryobacterium</taxon>
    </lineage>
</organism>
<evidence type="ECO:0000256" key="2">
    <source>
        <dbReference type="ARBA" id="ARBA00022475"/>
    </source>
</evidence>
<feature type="region of interest" description="Disordered" evidence="6">
    <location>
        <begin position="1"/>
        <end position="30"/>
    </location>
</feature>
<comment type="caution">
    <text evidence="9">The sequence shown here is derived from an EMBL/GenBank/DDBJ whole genome shotgun (WGS) entry which is preliminary data.</text>
</comment>
<keyword evidence="4 7" id="KW-1133">Transmembrane helix</keyword>
<gene>
    <name evidence="9" type="ORF">E3O42_09020</name>
</gene>
<evidence type="ECO:0000259" key="8">
    <source>
        <dbReference type="Pfam" id="PF02687"/>
    </source>
</evidence>
<dbReference type="EMBL" id="SOFL01000032">
    <property type="protein sequence ID" value="TFC01820.1"/>
    <property type="molecule type" value="Genomic_DNA"/>
</dbReference>
<dbReference type="GO" id="GO:0005886">
    <property type="term" value="C:plasma membrane"/>
    <property type="evidence" value="ECO:0007669"/>
    <property type="project" value="UniProtKB-SubCell"/>
</dbReference>
<dbReference type="OrthoDB" id="9780560at2"/>
<keyword evidence="10" id="KW-1185">Reference proteome</keyword>
<dbReference type="RefSeq" id="WP_134453625.1">
    <property type="nucleotide sequence ID" value="NZ_SOFL01000032.1"/>
</dbReference>
<evidence type="ECO:0000256" key="6">
    <source>
        <dbReference type="SAM" id="MobiDB-lite"/>
    </source>
</evidence>
<sequence length="232" mass="24037">MNGPIRSSGPSDPARVQPPDHGDQRRRRLQHRRGAVGTIAVYVSSIVTTNTVPTIIAGRTRTIALMRLIGSSARDQRRAVAREGLLVGACGAVLGAIVGTVLPAAELWIAVAAGTLPDLQYSLIDPFLALPVVVVVLSTWCAAWVGSRRVLSVSPMQAVGAAQERSLKETVQRPARNVIAVLLIVVGVLFLAGGVVVGLVSEYGVLVLAVGATIVPARRAVSVAPVTALAAG</sequence>
<evidence type="ECO:0000313" key="10">
    <source>
        <dbReference type="Proteomes" id="UP000297907"/>
    </source>
</evidence>
<evidence type="ECO:0000256" key="3">
    <source>
        <dbReference type="ARBA" id="ARBA00022692"/>
    </source>
</evidence>
<evidence type="ECO:0000313" key="9">
    <source>
        <dbReference type="EMBL" id="TFC01820.1"/>
    </source>
</evidence>
<dbReference type="InterPro" id="IPR003838">
    <property type="entry name" value="ABC3_permease_C"/>
</dbReference>
<keyword evidence="5 7" id="KW-0472">Membrane</keyword>